<dbReference type="AlphaFoldDB" id="A0A9J6EDL3"/>
<evidence type="ECO:0000313" key="3">
    <source>
        <dbReference type="Proteomes" id="UP000821866"/>
    </source>
</evidence>
<proteinExistence type="predicted"/>
<organism evidence="2 3">
    <name type="scientific">Rhipicephalus microplus</name>
    <name type="common">Cattle tick</name>
    <name type="synonym">Boophilus microplus</name>
    <dbReference type="NCBI Taxonomy" id="6941"/>
    <lineage>
        <taxon>Eukaryota</taxon>
        <taxon>Metazoa</taxon>
        <taxon>Ecdysozoa</taxon>
        <taxon>Arthropoda</taxon>
        <taxon>Chelicerata</taxon>
        <taxon>Arachnida</taxon>
        <taxon>Acari</taxon>
        <taxon>Parasitiformes</taxon>
        <taxon>Ixodida</taxon>
        <taxon>Ixodoidea</taxon>
        <taxon>Ixodidae</taxon>
        <taxon>Rhipicephalinae</taxon>
        <taxon>Rhipicephalus</taxon>
        <taxon>Boophilus</taxon>
    </lineage>
</organism>
<protein>
    <submittedName>
        <fullName evidence="2">Uncharacterized protein</fullName>
    </submittedName>
</protein>
<accession>A0A9J6EDL3</accession>
<dbReference type="EMBL" id="JABSTU010000005">
    <property type="protein sequence ID" value="KAH8032444.1"/>
    <property type="molecule type" value="Genomic_DNA"/>
</dbReference>
<evidence type="ECO:0000256" key="1">
    <source>
        <dbReference type="SAM" id="MobiDB-lite"/>
    </source>
</evidence>
<feature type="region of interest" description="Disordered" evidence="1">
    <location>
        <begin position="23"/>
        <end position="53"/>
    </location>
</feature>
<sequence>MKLRRGTLSRLQLNTAAYCQEVSELPPTRTPDSDYSHSQSRERTCVPPIFGDRTNVVTPPHAQNRATQYLTWPLPTVQVRVDGVDTPILTEFAHRALPEASDAPQANDSSISHSGIIPLRGSDSYDGQVNMTSSLPAECRVDHHETAFLNGEYDADRSDGDQLARSSEMTPLYNPGVCIMVYSHGGVHLYGRRGTEPSDSILLLKDRRTRECGDGTAELPRQTKKAK</sequence>
<reference evidence="2" key="1">
    <citation type="journal article" date="2020" name="Cell">
        <title>Large-Scale Comparative Analyses of Tick Genomes Elucidate Their Genetic Diversity and Vector Capacities.</title>
        <authorList>
            <consortium name="Tick Genome and Microbiome Consortium (TIGMIC)"/>
            <person name="Jia N."/>
            <person name="Wang J."/>
            <person name="Shi W."/>
            <person name="Du L."/>
            <person name="Sun Y."/>
            <person name="Zhan W."/>
            <person name="Jiang J.F."/>
            <person name="Wang Q."/>
            <person name="Zhang B."/>
            <person name="Ji P."/>
            <person name="Bell-Sakyi L."/>
            <person name="Cui X.M."/>
            <person name="Yuan T.T."/>
            <person name="Jiang B.G."/>
            <person name="Yang W.F."/>
            <person name="Lam T.T."/>
            <person name="Chang Q.C."/>
            <person name="Ding S.J."/>
            <person name="Wang X.J."/>
            <person name="Zhu J.G."/>
            <person name="Ruan X.D."/>
            <person name="Zhao L."/>
            <person name="Wei J.T."/>
            <person name="Ye R.Z."/>
            <person name="Que T.C."/>
            <person name="Du C.H."/>
            <person name="Zhou Y.H."/>
            <person name="Cheng J.X."/>
            <person name="Dai P.F."/>
            <person name="Guo W.B."/>
            <person name="Han X.H."/>
            <person name="Huang E.J."/>
            <person name="Li L.F."/>
            <person name="Wei W."/>
            <person name="Gao Y.C."/>
            <person name="Liu J.Z."/>
            <person name="Shao H.Z."/>
            <person name="Wang X."/>
            <person name="Wang C.C."/>
            <person name="Yang T.C."/>
            <person name="Huo Q.B."/>
            <person name="Li W."/>
            <person name="Chen H.Y."/>
            <person name="Chen S.E."/>
            <person name="Zhou L.G."/>
            <person name="Ni X.B."/>
            <person name="Tian J.H."/>
            <person name="Sheng Y."/>
            <person name="Liu T."/>
            <person name="Pan Y.S."/>
            <person name="Xia L.Y."/>
            <person name="Li J."/>
            <person name="Zhao F."/>
            <person name="Cao W.C."/>
        </authorList>
    </citation>
    <scope>NUCLEOTIDE SEQUENCE</scope>
    <source>
        <strain evidence="2">Rmic-2018</strain>
    </source>
</reference>
<dbReference type="Proteomes" id="UP000821866">
    <property type="component" value="Chromosome 3"/>
</dbReference>
<comment type="caution">
    <text evidence="2">The sequence shown here is derived from an EMBL/GenBank/DDBJ whole genome shotgun (WGS) entry which is preliminary data.</text>
</comment>
<evidence type="ECO:0000313" key="2">
    <source>
        <dbReference type="EMBL" id="KAH8032444.1"/>
    </source>
</evidence>
<feature type="compositionally biased region" description="Basic and acidic residues" evidence="1">
    <location>
        <begin position="31"/>
        <end position="44"/>
    </location>
</feature>
<reference evidence="2" key="2">
    <citation type="submission" date="2021-09" db="EMBL/GenBank/DDBJ databases">
        <authorList>
            <person name="Jia N."/>
            <person name="Wang J."/>
            <person name="Shi W."/>
            <person name="Du L."/>
            <person name="Sun Y."/>
            <person name="Zhan W."/>
            <person name="Jiang J."/>
            <person name="Wang Q."/>
            <person name="Zhang B."/>
            <person name="Ji P."/>
            <person name="Sakyi L.B."/>
            <person name="Cui X."/>
            <person name="Yuan T."/>
            <person name="Jiang B."/>
            <person name="Yang W."/>
            <person name="Lam T.T.-Y."/>
            <person name="Chang Q."/>
            <person name="Ding S."/>
            <person name="Wang X."/>
            <person name="Zhu J."/>
            <person name="Ruan X."/>
            <person name="Zhao L."/>
            <person name="Wei J."/>
            <person name="Que T."/>
            <person name="Du C."/>
            <person name="Cheng J."/>
            <person name="Dai P."/>
            <person name="Han X."/>
            <person name="Huang E."/>
            <person name="Gao Y."/>
            <person name="Liu J."/>
            <person name="Shao H."/>
            <person name="Ye R."/>
            <person name="Li L."/>
            <person name="Wei W."/>
            <person name="Wang X."/>
            <person name="Wang C."/>
            <person name="Huo Q."/>
            <person name="Li W."/>
            <person name="Guo W."/>
            <person name="Chen H."/>
            <person name="Chen S."/>
            <person name="Zhou L."/>
            <person name="Zhou L."/>
            <person name="Ni X."/>
            <person name="Tian J."/>
            <person name="Zhou Y."/>
            <person name="Sheng Y."/>
            <person name="Liu T."/>
            <person name="Pan Y."/>
            <person name="Xia L."/>
            <person name="Li J."/>
            <person name="Zhao F."/>
            <person name="Cao W."/>
        </authorList>
    </citation>
    <scope>NUCLEOTIDE SEQUENCE</scope>
    <source>
        <strain evidence="2">Rmic-2018</strain>
        <tissue evidence="2">Larvae</tissue>
    </source>
</reference>
<keyword evidence="3" id="KW-1185">Reference proteome</keyword>
<name>A0A9J6EDL3_RHIMP</name>
<gene>
    <name evidence="2" type="ORF">HPB51_025368</name>
</gene>